<organism evidence="1">
    <name type="scientific">uncultured Caudovirales phage</name>
    <dbReference type="NCBI Taxonomy" id="2100421"/>
    <lineage>
        <taxon>Viruses</taxon>
        <taxon>Duplodnaviria</taxon>
        <taxon>Heunggongvirae</taxon>
        <taxon>Uroviricota</taxon>
        <taxon>Caudoviricetes</taxon>
        <taxon>Peduoviridae</taxon>
        <taxon>Maltschvirus</taxon>
        <taxon>Maltschvirus maltsch</taxon>
    </lineage>
</organism>
<proteinExistence type="predicted"/>
<name>A0A6J5SVH2_9CAUD</name>
<gene>
    <name evidence="1" type="ORF">UFOVP1604_89</name>
</gene>
<reference evidence="1" key="1">
    <citation type="submission" date="2020-05" db="EMBL/GenBank/DDBJ databases">
        <authorList>
            <person name="Chiriac C."/>
            <person name="Salcher M."/>
            <person name="Ghai R."/>
            <person name="Kavagutti S V."/>
        </authorList>
    </citation>
    <scope>NUCLEOTIDE SEQUENCE</scope>
</reference>
<sequence>MKHIKLFEDFDLDKFLENPDKELADDNSPEINIGSYVDSYRGKGRVVDMDDSFATVELHNSKENRVKVPLFALTKISSDTIETTKVGDSKAELADLVSQARQYNDYLNSMEDYDNEEDDTVYSASQVNFDTLLSFIQDTVVEVITIKNKDTAYDTYSEYHELINLVGSIAGEIQKARPDLIDEVDAALENFPS</sequence>
<accession>A0A6J5SVH2</accession>
<protein>
    <submittedName>
        <fullName evidence="1">Uncharacterized protein</fullName>
    </submittedName>
</protein>
<dbReference type="EMBL" id="LR797474">
    <property type="protein sequence ID" value="CAB4219006.1"/>
    <property type="molecule type" value="Genomic_DNA"/>
</dbReference>
<evidence type="ECO:0000313" key="1">
    <source>
        <dbReference type="EMBL" id="CAB4219006.1"/>
    </source>
</evidence>